<keyword evidence="3" id="KW-1185">Reference proteome</keyword>
<dbReference type="InterPro" id="IPR032071">
    <property type="entry name" value="DUF4806"/>
</dbReference>
<evidence type="ECO:0000259" key="1">
    <source>
        <dbReference type="Pfam" id="PF16064"/>
    </source>
</evidence>
<sequence length="286" mass="32477">MMWVHFFQMDHNFNSSVKAVHKSLPVRHHSPQPPCLYHHYHSSQPPCIYHHHHSSQHHHSSHLYRSTDPAMKSLPVRHHSPQPPCLYHHYHSSQPPCLYHHHHSSHLYRSTHPAMKHLLRIEEEVKEVKEQVATNTAILQKLGGGVGADLCLAHETNMPLSNLEELEELEKQLGSDLDLKNQLVNILAVVGGKTTKDAVKRMLGRSLKKSLALKINWTGAGGKVAFKSLQLKNVLHRAVRRVVHTATEEELQKEVATYLKGAADREGGRKDRQKKVGYGEIVCESL</sequence>
<dbReference type="EMBL" id="JBHFQA010000006">
    <property type="protein sequence ID" value="KAL2097020.1"/>
    <property type="molecule type" value="Genomic_DNA"/>
</dbReference>
<dbReference type="Pfam" id="PF16064">
    <property type="entry name" value="DUF4806"/>
    <property type="match status" value="1"/>
</dbReference>
<comment type="caution">
    <text evidence="2">The sequence shown here is derived from an EMBL/GenBank/DDBJ whole genome shotgun (WGS) entry which is preliminary data.</text>
</comment>
<organism evidence="2 3">
    <name type="scientific">Coilia grayii</name>
    <name type="common">Gray's grenadier anchovy</name>
    <dbReference type="NCBI Taxonomy" id="363190"/>
    <lineage>
        <taxon>Eukaryota</taxon>
        <taxon>Metazoa</taxon>
        <taxon>Chordata</taxon>
        <taxon>Craniata</taxon>
        <taxon>Vertebrata</taxon>
        <taxon>Euteleostomi</taxon>
        <taxon>Actinopterygii</taxon>
        <taxon>Neopterygii</taxon>
        <taxon>Teleostei</taxon>
        <taxon>Clupei</taxon>
        <taxon>Clupeiformes</taxon>
        <taxon>Clupeoidei</taxon>
        <taxon>Engraulidae</taxon>
        <taxon>Coilinae</taxon>
        <taxon>Coilia</taxon>
    </lineage>
</organism>
<dbReference type="Proteomes" id="UP001591681">
    <property type="component" value="Unassembled WGS sequence"/>
</dbReference>
<gene>
    <name evidence="2" type="ORF">ACEWY4_006227</name>
</gene>
<evidence type="ECO:0000313" key="2">
    <source>
        <dbReference type="EMBL" id="KAL2097020.1"/>
    </source>
</evidence>
<protein>
    <recommendedName>
        <fullName evidence="1">DUF4806 domain-containing protein</fullName>
    </recommendedName>
</protein>
<reference evidence="2 3" key="1">
    <citation type="submission" date="2024-09" db="EMBL/GenBank/DDBJ databases">
        <title>A chromosome-level genome assembly of Gray's grenadier anchovy, Coilia grayii.</title>
        <authorList>
            <person name="Fu Z."/>
        </authorList>
    </citation>
    <scope>NUCLEOTIDE SEQUENCE [LARGE SCALE GENOMIC DNA]</scope>
    <source>
        <strain evidence="2">G4</strain>
        <tissue evidence="2">Muscle</tissue>
    </source>
</reference>
<feature type="domain" description="DUF4806" evidence="1">
    <location>
        <begin position="156"/>
        <end position="230"/>
    </location>
</feature>
<name>A0ABD1KCZ6_9TELE</name>
<accession>A0ABD1KCZ6</accession>
<dbReference type="PANTHER" id="PTHR34153">
    <property type="entry name" value="SI:CH211-262H13.3-RELATED-RELATED"/>
    <property type="match status" value="1"/>
</dbReference>
<dbReference type="PANTHER" id="PTHR34153:SF2">
    <property type="entry name" value="SI:CH211-262H13.3-RELATED"/>
    <property type="match status" value="1"/>
</dbReference>
<dbReference type="AlphaFoldDB" id="A0ABD1KCZ6"/>
<evidence type="ECO:0000313" key="3">
    <source>
        <dbReference type="Proteomes" id="UP001591681"/>
    </source>
</evidence>
<proteinExistence type="predicted"/>